<name>A0A9P0A1M5_BEMTA</name>
<sequence length="238" mass="27608">MHSLLQGGILHFDVVNKKMTDYLTPLLRKNECIQSSWMTGSFYLGGVMRPMARIVQHIPFDSRKNWGRYFGVTQDEARSKLRKFHLTQKEKSIEERYLGYRIENSNSRVYDMVSITRFLVSREPDFYWNDVVNPFLKSFADFFSEQRIGTQIKKIITGDSINTLDCKCYSNFSYTADELQILKKKVAYNAVKDLDVTAFIVFLREAGYLSTSGTKNALVAVSEQTKYALRKMLAYNSE</sequence>
<dbReference type="EMBL" id="OU963862">
    <property type="protein sequence ID" value="CAH0382103.1"/>
    <property type="molecule type" value="Genomic_DNA"/>
</dbReference>
<evidence type="ECO:0000313" key="2">
    <source>
        <dbReference type="Proteomes" id="UP001152759"/>
    </source>
</evidence>
<dbReference type="AlphaFoldDB" id="A0A9P0A1M5"/>
<evidence type="ECO:0000313" key="1">
    <source>
        <dbReference type="EMBL" id="CAH0382103.1"/>
    </source>
</evidence>
<dbReference type="PANTHER" id="PTHR34825:SF1">
    <property type="entry name" value="AAA-ATPASE-LIKE DOMAIN-CONTAINING PROTEIN"/>
    <property type="match status" value="1"/>
</dbReference>
<accession>A0A9P0A1M5</accession>
<proteinExistence type="predicted"/>
<keyword evidence="2" id="KW-1185">Reference proteome</keyword>
<gene>
    <name evidence="1" type="ORF">BEMITA_LOCUS1687</name>
</gene>
<dbReference type="Proteomes" id="UP001152759">
    <property type="component" value="Chromosome 1"/>
</dbReference>
<dbReference type="PANTHER" id="PTHR34825">
    <property type="entry name" value="CONSERVED PROTEIN, WITH A WEAK D-GALACTARATE DEHYDRATASE/ALTRONATE HYDROLASE DOMAIN"/>
    <property type="match status" value="1"/>
</dbReference>
<organism evidence="1 2">
    <name type="scientific">Bemisia tabaci</name>
    <name type="common">Sweetpotato whitefly</name>
    <name type="synonym">Aleurodes tabaci</name>
    <dbReference type="NCBI Taxonomy" id="7038"/>
    <lineage>
        <taxon>Eukaryota</taxon>
        <taxon>Metazoa</taxon>
        <taxon>Ecdysozoa</taxon>
        <taxon>Arthropoda</taxon>
        <taxon>Hexapoda</taxon>
        <taxon>Insecta</taxon>
        <taxon>Pterygota</taxon>
        <taxon>Neoptera</taxon>
        <taxon>Paraneoptera</taxon>
        <taxon>Hemiptera</taxon>
        <taxon>Sternorrhyncha</taxon>
        <taxon>Aleyrodoidea</taxon>
        <taxon>Aleyrodidae</taxon>
        <taxon>Aleyrodinae</taxon>
        <taxon>Bemisia</taxon>
    </lineage>
</organism>
<protein>
    <submittedName>
        <fullName evidence="1">Uncharacterized protein</fullName>
    </submittedName>
</protein>
<reference evidence="1" key="1">
    <citation type="submission" date="2021-12" db="EMBL/GenBank/DDBJ databases">
        <authorList>
            <person name="King R."/>
        </authorList>
    </citation>
    <scope>NUCLEOTIDE SEQUENCE</scope>
</reference>